<dbReference type="PANTHER" id="PTHR38926">
    <property type="entry name" value="F-BOX DOMAIN CONTAINING PROTEIN, EXPRESSED"/>
    <property type="match status" value="1"/>
</dbReference>
<dbReference type="Gene3D" id="3.80.10.10">
    <property type="entry name" value="Ribonuclease Inhibitor"/>
    <property type="match status" value="1"/>
</dbReference>
<name>A0A068SDG8_9FUNG</name>
<proteinExistence type="predicted"/>
<evidence type="ECO:0000313" key="2">
    <source>
        <dbReference type="Proteomes" id="UP000027586"/>
    </source>
</evidence>
<dbReference type="EMBL" id="CBTN010000068">
    <property type="protein sequence ID" value="CDH59311.1"/>
    <property type="molecule type" value="Genomic_DNA"/>
</dbReference>
<evidence type="ECO:0000313" key="1">
    <source>
        <dbReference type="EMBL" id="CDH59311.1"/>
    </source>
</evidence>
<dbReference type="InterPro" id="IPR032675">
    <property type="entry name" value="LRR_dom_sf"/>
</dbReference>
<reference evidence="1" key="1">
    <citation type="submission" date="2013-08" db="EMBL/GenBank/DDBJ databases">
        <title>Gene expansion shapes genome architecture in the human pathogen Lichtheimia corymbifera: an evolutionary genomics analysis in the ancient terrestrial Mucorales (Mucoromycotina).</title>
        <authorList>
            <person name="Schwartze V.U."/>
            <person name="Winter S."/>
            <person name="Shelest E."/>
            <person name="Marcet-Houben M."/>
            <person name="Horn F."/>
            <person name="Wehner S."/>
            <person name="Hoffmann K."/>
            <person name="Riege K."/>
            <person name="Sammeth M."/>
            <person name="Nowrousian M."/>
            <person name="Valiante V."/>
            <person name="Linde J."/>
            <person name="Jacobsen I.D."/>
            <person name="Marz M."/>
            <person name="Brakhage A.A."/>
            <person name="Gabaldon T."/>
            <person name="Bocker S."/>
            <person name="Voigt K."/>
        </authorList>
    </citation>
    <scope>NUCLEOTIDE SEQUENCE [LARGE SCALE GENOMIC DNA]</scope>
    <source>
        <strain evidence="1">FSU 9682</strain>
    </source>
</reference>
<comment type="caution">
    <text evidence="1">The sequence shown here is derived from an EMBL/GenBank/DDBJ whole genome shotgun (WGS) entry which is preliminary data.</text>
</comment>
<dbReference type="SUPFAM" id="SSF52047">
    <property type="entry name" value="RNI-like"/>
    <property type="match status" value="1"/>
</dbReference>
<keyword evidence="2" id="KW-1185">Reference proteome</keyword>
<gene>
    <name evidence="1" type="ORF">LCOR_10134.1</name>
</gene>
<dbReference type="VEuPathDB" id="FungiDB:LCOR_10134.1"/>
<sequence length="611" mass="70530">MDPASALGYLCEGYMHTQQGRFLAATHVFDKALQHVNKHDPLYDTIQTAKAKAMQQREKRRDIICDLPIEISDRIIQQLFTGGKFNQQREYVMVSLTWWHRIMASKQLHYAISPCIPLDEANDMVIQSFNHTRSLALTLWKQPLGDLFKNHRFTRLTTLTVYGTYIRTIASTPEKLDECISALGCIGSQLTKLVLSCEGARLFPRRNASTIQLQHILTTCPDLESLVCHAPIDITCITDVYPKLRELKLYKIQGTVDRQHMLMIREHMPDLRTLDMAIRFSSKPLTVDDSWLPCIHHLQYGDRITLNHKVHEDIPLYGQQGLASFTISDTSDPFSLDDIAPIIIHHHSTLQSLEFRTVLGTMDTRKMMDTMHKNHYMQFKQLQVLQAYTLFIRSGMDTLQPFCNFIEWVIERAPYLHTVALKGYTMNQSSLRTLAKCMNLRHVDFEIHDTRRLRDYDTLVADFMRDHVDYMADKGGSRLESIHVQLYNAHPPFIDAMRELKDLTSFHLTTIDLQTSLFTQLFKSLRQGCQGLRTLSIKTDEAIPNSILFQISGLYNLRTFSMTGDLRAADASMLSLQRCRHLERIIYDRGIDNGIHTMLLQSNPHLQISYQ</sequence>
<dbReference type="AlphaFoldDB" id="A0A068SDG8"/>
<organism evidence="1 2">
    <name type="scientific">Lichtheimia corymbifera JMRC:FSU:9682</name>
    <dbReference type="NCBI Taxonomy" id="1263082"/>
    <lineage>
        <taxon>Eukaryota</taxon>
        <taxon>Fungi</taxon>
        <taxon>Fungi incertae sedis</taxon>
        <taxon>Mucoromycota</taxon>
        <taxon>Mucoromycotina</taxon>
        <taxon>Mucoromycetes</taxon>
        <taxon>Mucorales</taxon>
        <taxon>Lichtheimiaceae</taxon>
        <taxon>Lichtheimia</taxon>
    </lineage>
</organism>
<dbReference type="Proteomes" id="UP000027586">
    <property type="component" value="Unassembled WGS sequence"/>
</dbReference>
<dbReference type="PANTHER" id="PTHR38926:SF5">
    <property type="entry name" value="F-BOX AND LEUCINE-RICH REPEAT PROTEIN 6"/>
    <property type="match status" value="1"/>
</dbReference>
<protein>
    <submittedName>
        <fullName evidence="1">Uncharacterized protein</fullName>
    </submittedName>
</protein>
<dbReference type="OrthoDB" id="10348454at2759"/>
<accession>A0A068SDG8</accession>